<dbReference type="CDD" id="cd00038">
    <property type="entry name" value="CAP_ED"/>
    <property type="match status" value="1"/>
</dbReference>
<dbReference type="RefSeq" id="WP_320185397.1">
    <property type="nucleotide sequence ID" value="NZ_CP138332.1"/>
</dbReference>
<protein>
    <submittedName>
        <fullName evidence="2">Crp/Fnr family transcriptional regulator</fullName>
    </submittedName>
</protein>
<name>A0ABW6BLW7_9SPHI</name>
<dbReference type="InterPro" id="IPR018490">
    <property type="entry name" value="cNMP-bd_dom_sf"/>
</dbReference>
<keyword evidence="3" id="KW-1185">Reference proteome</keyword>
<sequence>MKAAANTILREHLATTGNLSEQELEQVLVRFQQRQCRKGEALFREGERVKHIFFVAKGLLKLVYHDDVAKEHILSFAMEQWWETDFQAFYEQTPTALSLHCLENCLLFQLPLEDYLLLCKELPTFERFLFQKSIAGHIASQKRILSLLTNQAKERYELLVKQFPQLVQRLPKGQLAAYLGVTRETLSRLYSST</sequence>
<accession>A0ABW6BLW7</accession>
<dbReference type="EMBL" id="JBHUPB010000014">
    <property type="protein sequence ID" value="MFD2969564.1"/>
    <property type="molecule type" value="Genomic_DNA"/>
</dbReference>
<evidence type="ECO:0000259" key="1">
    <source>
        <dbReference type="PROSITE" id="PS50042"/>
    </source>
</evidence>
<evidence type="ECO:0000313" key="2">
    <source>
        <dbReference type="EMBL" id="MFD2969564.1"/>
    </source>
</evidence>
<dbReference type="SUPFAM" id="SSF51206">
    <property type="entry name" value="cAMP-binding domain-like"/>
    <property type="match status" value="1"/>
</dbReference>
<reference evidence="3" key="1">
    <citation type="journal article" date="2019" name="Int. J. Syst. Evol. Microbiol.">
        <title>The Global Catalogue of Microorganisms (GCM) 10K type strain sequencing project: providing services to taxonomists for standard genome sequencing and annotation.</title>
        <authorList>
            <consortium name="The Broad Institute Genomics Platform"/>
            <consortium name="The Broad Institute Genome Sequencing Center for Infectious Disease"/>
            <person name="Wu L."/>
            <person name="Ma J."/>
        </authorList>
    </citation>
    <scope>NUCLEOTIDE SEQUENCE [LARGE SCALE GENOMIC DNA]</scope>
    <source>
        <strain evidence="3">KCTC 22814</strain>
    </source>
</reference>
<proteinExistence type="predicted"/>
<organism evidence="2 3">
    <name type="scientific">Sphingobacterium bambusae</name>
    <dbReference type="NCBI Taxonomy" id="662858"/>
    <lineage>
        <taxon>Bacteria</taxon>
        <taxon>Pseudomonadati</taxon>
        <taxon>Bacteroidota</taxon>
        <taxon>Sphingobacteriia</taxon>
        <taxon>Sphingobacteriales</taxon>
        <taxon>Sphingobacteriaceae</taxon>
        <taxon>Sphingobacterium</taxon>
    </lineage>
</organism>
<comment type="caution">
    <text evidence="2">The sequence shown here is derived from an EMBL/GenBank/DDBJ whole genome shotgun (WGS) entry which is preliminary data.</text>
</comment>
<feature type="domain" description="Cyclic nucleotide-binding" evidence="1">
    <location>
        <begin position="15"/>
        <end position="115"/>
    </location>
</feature>
<dbReference type="Proteomes" id="UP001597525">
    <property type="component" value="Unassembled WGS sequence"/>
</dbReference>
<dbReference type="PROSITE" id="PS50042">
    <property type="entry name" value="CNMP_BINDING_3"/>
    <property type="match status" value="1"/>
</dbReference>
<dbReference type="InterPro" id="IPR014710">
    <property type="entry name" value="RmlC-like_jellyroll"/>
</dbReference>
<dbReference type="Gene3D" id="2.60.120.10">
    <property type="entry name" value="Jelly Rolls"/>
    <property type="match status" value="1"/>
</dbReference>
<dbReference type="Pfam" id="PF00027">
    <property type="entry name" value="cNMP_binding"/>
    <property type="match status" value="1"/>
</dbReference>
<evidence type="ECO:0000313" key="3">
    <source>
        <dbReference type="Proteomes" id="UP001597525"/>
    </source>
</evidence>
<gene>
    <name evidence="2" type="ORF">ACFS7Y_19375</name>
</gene>
<dbReference type="InterPro" id="IPR000595">
    <property type="entry name" value="cNMP-bd_dom"/>
</dbReference>